<gene>
    <name evidence="2" type="ORF">Ciccas_010263</name>
</gene>
<sequence>MEDRIQETLSQVKYVAATADAWSVGTERYVRVYAPADYPAPDTFDFTADEMRLALIAIAGLRNEHASLVQGFVRASTFSAQVYHGFQGTRPNNRTPYVYVRQDPDDSDDEDEDEQNVAVENEAQEVNPAHVVLPGVGAIDPRVDDEWQAFVLFRSLQNSPVIAIVRRQVVPEAELNAGLDTLRAMLVQEVNTAVAAARQAADPANPNPPPPLVAGTPGAALGAQQQPQVVVENHWYLPTLERAWALNWPNPRDFNPIWRWLGVTPPEMYDSIFRDEVSVLEGTSMRDLARILLSLGGCCQLASG</sequence>
<evidence type="ECO:0000313" key="2">
    <source>
        <dbReference type="EMBL" id="KAL3311160.1"/>
    </source>
</evidence>
<organism evidence="2 3">
    <name type="scientific">Cichlidogyrus casuarinus</name>
    <dbReference type="NCBI Taxonomy" id="1844966"/>
    <lineage>
        <taxon>Eukaryota</taxon>
        <taxon>Metazoa</taxon>
        <taxon>Spiralia</taxon>
        <taxon>Lophotrochozoa</taxon>
        <taxon>Platyhelminthes</taxon>
        <taxon>Monogenea</taxon>
        <taxon>Monopisthocotylea</taxon>
        <taxon>Dactylogyridea</taxon>
        <taxon>Ancyrocephalidae</taxon>
        <taxon>Cichlidogyrus</taxon>
    </lineage>
</organism>
<accession>A0ABD2PUN0</accession>
<feature type="region of interest" description="Disordered" evidence="1">
    <location>
        <begin position="93"/>
        <end position="113"/>
    </location>
</feature>
<dbReference type="EMBL" id="JBJKFK010002404">
    <property type="protein sequence ID" value="KAL3311160.1"/>
    <property type="molecule type" value="Genomic_DNA"/>
</dbReference>
<name>A0ABD2PUN0_9PLAT</name>
<keyword evidence="3" id="KW-1185">Reference proteome</keyword>
<reference evidence="2 3" key="1">
    <citation type="submission" date="2024-11" db="EMBL/GenBank/DDBJ databases">
        <title>Adaptive evolution of stress response genes in parasites aligns with host niche diversity.</title>
        <authorList>
            <person name="Hahn C."/>
            <person name="Resl P."/>
        </authorList>
    </citation>
    <scope>NUCLEOTIDE SEQUENCE [LARGE SCALE GENOMIC DNA]</scope>
    <source>
        <strain evidence="2">EGGRZ-B1_66</strain>
        <tissue evidence="2">Body</tissue>
    </source>
</reference>
<dbReference type="AlphaFoldDB" id="A0ABD2PUN0"/>
<evidence type="ECO:0000313" key="3">
    <source>
        <dbReference type="Proteomes" id="UP001626550"/>
    </source>
</evidence>
<evidence type="ECO:0000256" key="1">
    <source>
        <dbReference type="SAM" id="MobiDB-lite"/>
    </source>
</evidence>
<comment type="caution">
    <text evidence="2">The sequence shown here is derived from an EMBL/GenBank/DDBJ whole genome shotgun (WGS) entry which is preliminary data.</text>
</comment>
<protein>
    <submittedName>
        <fullName evidence="2">Uncharacterized protein</fullName>
    </submittedName>
</protein>
<proteinExistence type="predicted"/>
<dbReference type="Proteomes" id="UP001626550">
    <property type="component" value="Unassembled WGS sequence"/>
</dbReference>